<dbReference type="RefSeq" id="WP_226998737.1">
    <property type="nucleotide sequence ID" value="NZ_JACIEU010000039.1"/>
</dbReference>
<dbReference type="EMBL" id="JACIEU010000039">
    <property type="protein sequence ID" value="MBB4151503.1"/>
    <property type="molecule type" value="Genomic_DNA"/>
</dbReference>
<sequence>MAAIAFGSNLEGKPVKYRIVHMIGKAVSVTEFDAATPDEAISAAAAKGYAFTYFNSNRSQREQLIGQPKFKGVLGPMWDVDAIRYEDQAAYREFSQ</sequence>
<protein>
    <submittedName>
        <fullName evidence="1">Uncharacterized protein</fullName>
    </submittedName>
</protein>
<name>A0A7W6LW17_9SPHN</name>
<accession>A0A7W6LW17</accession>
<evidence type="ECO:0000313" key="1">
    <source>
        <dbReference type="EMBL" id="MBB4151503.1"/>
    </source>
</evidence>
<dbReference type="AlphaFoldDB" id="A0A7W6LW17"/>
<comment type="caution">
    <text evidence="1">The sequence shown here is derived from an EMBL/GenBank/DDBJ whole genome shotgun (WGS) entry which is preliminary data.</text>
</comment>
<dbReference type="Proteomes" id="UP000590524">
    <property type="component" value="Unassembled WGS sequence"/>
</dbReference>
<reference evidence="1 2" key="1">
    <citation type="submission" date="2020-08" db="EMBL/GenBank/DDBJ databases">
        <title>Genomic Encyclopedia of Type Strains, Phase IV (KMG-IV): sequencing the most valuable type-strain genomes for metagenomic binning, comparative biology and taxonomic classification.</title>
        <authorList>
            <person name="Goeker M."/>
        </authorList>
    </citation>
    <scope>NUCLEOTIDE SEQUENCE [LARGE SCALE GENOMIC DNA]</scope>
    <source>
        <strain evidence="1 2">DSM 19371</strain>
    </source>
</reference>
<gene>
    <name evidence="1" type="ORF">GGQ90_005317</name>
</gene>
<keyword evidence="2" id="KW-1185">Reference proteome</keyword>
<organism evidence="1 2">
    <name type="scientific">Sphingobium scionense</name>
    <dbReference type="NCBI Taxonomy" id="1404341"/>
    <lineage>
        <taxon>Bacteria</taxon>
        <taxon>Pseudomonadati</taxon>
        <taxon>Pseudomonadota</taxon>
        <taxon>Alphaproteobacteria</taxon>
        <taxon>Sphingomonadales</taxon>
        <taxon>Sphingomonadaceae</taxon>
        <taxon>Sphingobium</taxon>
    </lineage>
</organism>
<evidence type="ECO:0000313" key="2">
    <source>
        <dbReference type="Proteomes" id="UP000590524"/>
    </source>
</evidence>
<proteinExistence type="predicted"/>